<dbReference type="EMBL" id="CABIJS010000277">
    <property type="protein sequence ID" value="VUZ48268.1"/>
    <property type="molecule type" value="Genomic_DNA"/>
</dbReference>
<feature type="non-terminal residue" evidence="2">
    <location>
        <position position="1"/>
    </location>
</feature>
<feature type="compositionally biased region" description="Basic and acidic residues" evidence="1">
    <location>
        <begin position="68"/>
        <end position="84"/>
    </location>
</feature>
<gene>
    <name evidence="2" type="ORF">WMSIL1_LOCUS7524</name>
</gene>
<organism evidence="2 3">
    <name type="scientific">Hymenolepis diminuta</name>
    <name type="common">Rat tapeworm</name>
    <dbReference type="NCBI Taxonomy" id="6216"/>
    <lineage>
        <taxon>Eukaryota</taxon>
        <taxon>Metazoa</taxon>
        <taxon>Spiralia</taxon>
        <taxon>Lophotrochozoa</taxon>
        <taxon>Platyhelminthes</taxon>
        <taxon>Cestoda</taxon>
        <taxon>Eucestoda</taxon>
        <taxon>Cyclophyllidea</taxon>
        <taxon>Hymenolepididae</taxon>
        <taxon>Hymenolepis</taxon>
    </lineage>
</organism>
<evidence type="ECO:0000313" key="2">
    <source>
        <dbReference type="EMBL" id="VUZ48268.1"/>
    </source>
</evidence>
<feature type="region of interest" description="Disordered" evidence="1">
    <location>
        <begin position="62"/>
        <end position="120"/>
    </location>
</feature>
<feature type="compositionally biased region" description="Basic and acidic residues" evidence="1">
    <location>
        <begin position="100"/>
        <end position="120"/>
    </location>
</feature>
<dbReference type="Proteomes" id="UP000321570">
    <property type="component" value="Unassembled WGS sequence"/>
</dbReference>
<protein>
    <submittedName>
        <fullName evidence="2">Uncharacterized protein</fullName>
    </submittedName>
</protein>
<reference evidence="2 3" key="1">
    <citation type="submission" date="2019-07" db="EMBL/GenBank/DDBJ databases">
        <authorList>
            <person name="Jastrzebski P J."/>
            <person name="Paukszto L."/>
            <person name="Jastrzebski P J."/>
        </authorList>
    </citation>
    <scope>NUCLEOTIDE SEQUENCE [LARGE SCALE GENOMIC DNA]</scope>
    <source>
        <strain evidence="2 3">WMS-il1</strain>
    </source>
</reference>
<sequence length="120" mass="13444">SKSIERVHSYRYLGSPINTPSDAIEAISGGIAIVRRQLMKIGPILRRSVLAVQTKHCLKSDSWPQLQDDTKGKGAGKESFHETPRCCNAAKVPEPMDWIEQTKTETNKEATKRLPDRTSR</sequence>
<accession>A0A564YNI6</accession>
<evidence type="ECO:0000256" key="1">
    <source>
        <dbReference type="SAM" id="MobiDB-lite"/>
    </source>
</evidence>
<evidence type="ECO:0000313" key="3">
    <source>
        <dbReference type="Proteomes" id="UP000321570"/>
    </source>
</evidence>
<dbReference type="AlphaFoldDB" id="A0A564YNI6"/>
<name>A0A564YNI6_HYMDI</name>
<proteinExistence type="predicted"/>
<keyword evidence="3" id="KW-1185">Reference proteome</keyword>